<gene>
    <name evidence="3" type="primary">MRM2</name>
    <name evidence="3" type="ORF">V5O48_013630</name>
</gene>
<feature type="compositionally biased region" description="Basic and acidic residues" evidence="1">
    <location>
        <begin position="127"/>
        <end position="136"/>
    </location>
</feature>
<dbReference type="InterPro" id="IPR029063">
    <property type="entry name" value="SAM-dependent_MTases_sf"/>
</dbReference>
<dbReference type="SUPFAM" id="SSF53335">
    <property type="entry name" value="S-adenosyl-L-methionine-dependent methyltransferases"/>
    <property type="match status" value="1"/>
</dbReference>
<proteinExistence type="predicted"/>
<dbReference type="Proteomes" id="UP001465976">
    <property type="component" value="Unassembled WGS sequence"/>
</dbReference>
<evidence type="ECO:0000256" key="1">
    <source>
        <dbReference type="SAM" id="MobiDB-lite"/>
    </source>
</evidence>
<accession>A0ABR3EZX6</accession>
<keyword evidence="4" id="KW-1185">Reference proteome</keyword>
<dbReference type="GO" id="GO:0004481">
    <property type="term" value="F:methylene-fatty-acyl-phospholipid synthase activity"/>
    <property type="evidence" value="ECO:0007669"/>
    <property type="project" value="UniProtKB-EC"/>
</dbReference>
<keyword evidence="3" id="KW-0489">Methyltransferase</keyword>
<dbReference type="EMBL" id="JBAHYK010001359">
    <property type="protein sequence ID" value="KAL0568355.1"/>
    <property type="molecule type" value="Genomic_DNA"/>
</dbReference>
<feature type="compositionally biased region" description="Polar residues" evidence="1">
    <location>
        <begin position="230"/>
        <end position="247"/>
    </location>
</feature>
<dbReference type="Pfam" id="PF01728">
    <property type="entry name" value="FtsJ"/>
    <property type="match status" value="1"/>
</dbReference>
<feature type="region of interest" description="Disordered" evidence="1">
    <location>
        <begin position="153"/>
        <end position="396"/>
    </location>
</feature>
<sequence length="440" mass="48055">MSSRPSLIALAQRKSSKAWLCQQSTDPFIKQRAEDGFNSRSAYKLLEISERNGRFLERENVRFIIDLGAASGGWSQIAANARRRERETAPQEEELEEQKKEKAVWKKGKGRGRPKDDDSNPLNIDDLLARDGSESHTHSLKIEKALSSLQFPLSPNRRNDILPKKESPSLLGTRRNINGKALNDEEGLSGKRKPPQTTQVGPAKEGQKGRETAQQGTALRGDIHARSPPKATSPSSNLRMSSRTPGNAASRLPTKPKPSVSTCPLKRPQIQPRESTRVHRTVTRDAAKPGMTFEKAISESSWIPLPSEPTNIASPSPKLRTPRSATITPASTRRANPSSSAARIGRPRPMPNTGTRSGIEGNAASPGMHNNAKTPSKGVQQRRDPTTPTRPTARPINVNGPRAVFLLLPACLEIGMFAGWPGLVKASRRRVEGNGARVGR</sequence>
<comment type="caution">
    <text evidence="3">The sequence shown here is derived from an EMBL/GenBank/DDBJ whole genome shotgun (WGS) entry which is preliminary data.</text>
</comment>
<dbReference type="Gene3D" id="3.40.50.150">
    <property type="entry name" value="Vaccinia Virus protein VP39"/>
    <property type="match status" value="1"/>
</dbReference>
<feature type="compositionally biased region" description="Basic and acidic residues" evidence="1">
    <location>
        <begin position="157"/>
        <end position="167"/>
    </location>
</feature>
<feature type="region of interest" description="Disordered" evidence="1">
    <location>
        <begin position="81"/>
        <end position="136"/>
    </location>
</feature>
<protein>
    <submittedName>
        <fullName evidence="3">2' O-ribose methyltransferase</fullName>
        <ecNumber evidence="3">2.1.1.16</ecNumber>
    </submittedName>
</protein>
<feature type="domain" description="Ribosomal RNA methyltransferase FtsJ" evidence="2">
    <location>
        <begin position="37"/>
        <end position="81"/>
    </location>
</feature>
<dbReference type="EC" id="2.1.1.16" evidence="3"/>
<evidence type="ECO:0000313" key="3">
    <source>
        <dbReference type="EMBL" id="KAL0568355.1"/>
    </source>
</evidence>
<evidence type="ECO:0000259" key="2">
    <source>
        <dbReference type="Pfam" id="PF01728"/>
    </source>
</evidence>
<keyword evidence="3" id="KW-0808">Transferase</keyword>
<dbReference type="GO" id="GO:0032259">
    <property type="term" value="P:methylation"/>
    <property type="evidence" value="ECO:0007669"/>
    <property type="project" value="UniProtKB-KW"/>
</dbReference>
<name>A0ABR3EZX6_9AGAR</name>
<feature type="compositionally biased region" description="Polar residues" evidence="1">
    <location>
        <begin position="323"/>
        <end position="341"/>
    </location>
</feature>
<feature type="compositionally biased region" description="Low complexity" evidence="1">
    <location>
        <begin position="386"/>
        <end position="395"/>
    </location>
</feature>
<dbReference type="InterPro" id="IPR002877">
    <property type="entry name" value="RNA_MeTrfase_FtsJ_dom"/>
</dbReference>
<evidence type="ECO:0000313" key="4">
    <source>
        <dbReference type="Proteomes" id="UP001465976"/>
    </source>
</evidence>
<feature type="compositionally biased region" description="Basic and acidic residues" evidence="1">
    <location>
        <begin position="274"/>
        <end position="287"/>
    </location>
</feature>
<reference evidence="3 4" key="1">
    <citation type="submission" date="2024-02" db="EMBL/GenBank/DDBJ databases">
        <title>A draft genome for the cacao thread blight pathogen Marasmius crinis-equi.</title>
        <authorList>
            <person name="Cohen S.P."/>
            <person name="Baruah I.K."/>
            <person name="Amoako-Attah I."/>
            <person name="Bukari Y."/>
            <person name="Meinhardt L.W."/>
            <person name="Bailey B.A."/>
        </authorList>
    </citation>
    <scope>NUCLEOTIDE SEQUENCE [LARGE SCALE GENOMIC DNA]</scope>
    <source>
        <strain evidence="3 4">GH-76</strain>
    </source>
</reference>
<organism evidence="3 4">
    <name type="scientific">Marasmius crinis-equi</name>
    <dbReference type="NCBI Taxonomy" id="585013"/>
    <lineage>
        <taxon>Eukaryota</taxon>
        <taxon>Fungi</taxon>
        <taxon>Dikarya</taxon>
        <taxon>Basidiomycota</taxon>
        <taxon>Agaricomycotina</taxon>
        <taxon>Agaricomycetes</taxon>
        <taxon>Agaricomycetidae</taxon>
        <taxon>Agaricales</taxon>
        <taxon>Marasmiineae</taxon>
        <taxon>Marasmiaceae</taxon>
        <taxon>Marasmius</taxon>
    </lineage>
</organism>